<protein>
    <submittedName>
        <fullName evidence="1">Uncharacterized protein</fullName>
    </submittedName>
</protein>
<comment type="caution">
    <text evidence="1">The sequence shown here is derived from an EMBL/GenBank/DDBJ whole genome shotgun (WGS) entry which is preliminary data.</text>
</comment>
<name>A0ACB6Z928_THEGA</name>
<evidence type="ECO:0000313" key="1">
    <source>
        <dbReference type="EMBL" id="KAF9646239.1"/>
    </source>
</evidence>
<dbReference type="EMBL" id="MU118064">
    <property type="protein sequence ID" value="KAF9646239.1"/>
    <property type="molecule type" value="Genomic_DNA"/>
</dbReference>
<sequence length="103" mass="12252">KRRWLPKPPVKAEVIDPETSRLLSKERKKYRKELAKAQRLELNALKREKRVQEKLKKAERESQVQIKEAVDAVYARYEGRSESLKKDIARLNASIYREASRIY</sequence>
<keyword evidence="2" id="KW-1185">Reference proteome</keyword>
<evidence type="ECO:0000313" key="2">
    <source>
        <dbReference type="Proteomes" id="UP000886501"/>
    </source>
</evidence>
<proteinExistence type="predicted"/>
<accession>A0ACB6Z928</accession>
<feature type="non-terminal residue" evidence="1">
    <location>
        <position position="1"/>
    </location>
</feature>
<gene>
    <name evidence="1" type="ORF">BDM02DRAFT_3118991</name>
</gene>
<organism evidence="1 2">
    <name type="scientific">Thelephora ganbajun</name>
    <name type="common">Ganba fungus</name>
    <dbReference type="NCBI Taxonomy" id="370292"/>
    <lineage>
        <taxon>Eukaryota</taxon>
        <taxon>Fungi</taxon>
        <taxon>Dikarya</taxon>
        <taxon>Basidiomycota</taxon>
        <taxon>Agaricomycotina</taxon>
        <taxon>Agaricomycetes</taxon>
        <taxon>Thelephorales</taxon>
        <taxon>Thelephoraceae</taxon>
        <taxon>Thelephora</taxon>
    </lineage>
</organism>
<dbReference type="Proteomes" id="UP000886501">
    <property type="component" value="Unassembled WGS sequence"/>
</dbReference>
<reference evidence="1" key="2">
    <citation type="journal article" date="2020" name="Nat. Commun.">
        <title>Large-scale genome sequencing of mycorrhizal fungi provides insights into the early evolution of symbiotic traits.</title>
        <authorList>
            <person name="Miyauchi S."/>
            <person name="Kiss E."/>
            <person name="Kuo A."/>
            <person name="Drula E."/>
            <person name="Kohler A."/>
            <person name="Sanchez-Garcia M."/>
            <person name="Morin E."/>
            <person name="Andreopoulos B."/>
            <person name="Barry K.W."/>
            <person name="Bonito G."/>
            <person name="Buee M."/>
            <person name="Carver A."/>
            <person name="Chen C."/>
            <person name="Cichocki N."/>
            <person name="Clum A."/>
            <person name="Culley D."/>
            <person name="Crous P.W."/>
            <person name="Fauchery L."/>
            <person name="Girlanda M."/>
            <person name="Hayes R.D."/>
            <person name="Keri Z."/>
            <person name="LaButti K."/>
            <person name="Lipzen A."/>
            <person name="Lombard V."/>
            <person name="Magnuson J."/>
            <person name="Maillard F."/>
            <person name="Murat C."/>
            <person name="Nolan M."/>
            <person name="Ohm R.A."/>
            <person name="Pangilinan J."/>
            <person name="Pereira M.F."/>
            <person name="Perotto S."/>
            <person name="Peter M."/>
            <person name="Pfister S."/>
            <person name="Riley R."/>
            <person name="Sitrit Y."/>
            <person name="Stielow J.B."/>
            <person name="Szollosi G."/>
            <person name="Zifcakova L."/>
            <person name="Stursova M."/>
            <person name="Spatafora J.W."/>
            <person name="Tedersoo L."/>
            <person name="Vaario L.M."/>
            <person name="Yamada A."/>
            <person name="Yan M."/>
            <person name="Wang P."/>
            <person name="Xu J."/>
            <person name="Bruns T."/>
            <person name="Baldrian P."/>
            <person name="Vilgalys R."/>
            <person name="Dunand C."/>
            <person name="Henrissat B."/>
            <person name="Grigoriev I.V."/>
            <person name="Hibbett D."/>
            <person name="Nagy L.G."/>
            <person name="Martin F.M."/>
        </authorList>
    </citation>
    <scope>NUCLEOTIDE SEQUENCE</scope>
    <source>
        <strain evidence="1">P2</strain>
    </source>
</reference>
<reference evidence="1" key="1">
    <citation type="submission" date="2019-10" db="EMBL/GenBank/DDBJ databases">
        <authorList>
            <consortium name="DOE Joint Genome Institute"/>
            <person name="Kuo A."/>
            <person name="Miyauchi S."/>
            <person name="Kiss E."/>
            <person name="Drula E."/>
            <person name="Kohler A."/>
            <person name="Sanchez-Garcia M."/>
            <person name="Andreopoulos B."/>
            <person name="Barry K.W."/>
            <person name="Bonito G."/>
            <person name="Buee M."/>
            <person name="Carver A."/>
            <person name="Chen C."/>
            <person name="Cichocki N."/>
            <person name="Clum A."/>
            <person name="Culley D."/>
            <person name="Crous P.W."/>
            <person name="Fauchery L."/>
            <person name="Girlanda M."/>
            <person name="Hayes R."/>
            <person name="Keri Z."/>
            <person name="Labutti K."/>
            <person name="Lipzen A."/>
            <person name="Lombard V."/>
            <person name="Magnuson J."/>
            <person name="Maillard F."/>
            <person name="Morin E."/>
            <person name="Murat C."/>
            <person name="Nolan M."/>
            <person name="Ohm R."/>
            <person name="Pangilinan J."/>
            <person name="Pereira M."/>
            <person name="Perotto S."/>
            <person name="Peter M."/>
            <person name="Riley R."/>
            <person name="Sitrit Y."/>
            <person name="Stielow B."/>
            <person name="Szollosi G."/>
            <person name="Zifcakova L."/>
            <person name="Stursova M."/>
            <person name="Spatafora J.W."/>
            <person name="Tedersoo L."/>
            <person name="Vaario L.-M."/>
            <person name="Yamada A."/>
            <person name="Yan M."/>
            <person name="Wang P."/>
            <person name="Xu J."/>
            <person name="Bruns T."/>
            <person name="Baldrian P."/>
            <person name="Vilgalys R."/>
            <person name="Henrissat B."/>
            <person name="Grigoriev I.V."/>
            <person name="Hibbett D."/>
            <person name="Nagy L.G."/>
            <person name="Martin F.M."/>
        </authorList>
    </citation>
    <scope>NUCLEOTIDE SEQUENCE</scope>
    <source>
        <strain evidence="1">P2</strain>
    </source>
</reference>